<name>A0ABD2Y785_9GENT</name>
<keyword evidence="2" id="KW-1185">Reference proteome</keyword>
<evidence type="ECO:0000313" key="1">
    <source>
        <dbReference type="EMBL" id="KAL3502876.1"/>
    </source>
</evidence>
<organism evidence="1 2">
    <name type="scientific">Cinchona calisaya</name>
    <dbReference type="NCBI Taxonomy" id="153742"/>
    <lineage>
        <taxon>Eukaryota</taxon>
        <taxon>Viridiplantae</taxon>
        <taxon>Streptophyta</taxon>
        <taxon>Embryophyta</taxon>
        <taxon>Tracheophyta</taxon>
        <taxon>Spermatophyta</taxon>
        <taxon>Magnoliopsida</taxon>
        <taxon>eudicotyledons</taxon>
        <taxon>Gunneridae</taxon>
        <taxon>Pentapetalae</taxon>
        <taxon>asterids</taxon>
        <taxon>lamiids</taxon>
        <taxon>Gentianales</taxon>
        <taxon>Rubiaceae</taxon>
        <taxon>Cinchonoideae</taxon>
        <taxon>Cinchoneae</taxon>
        <taxon>Cinchona</taxon>
    </lineage>
</organism>
<comment type="caution">
    <text evidence="1">The sequence shown here is derived from an EMBL/GenBank/DDBJ whole genome shotgun (WGS) entry which is preliminary data.</text>
</comment>
<reference evidence="1 2" key="1">
    <citation type="submission" date="2024-11" db="EMBL/GenBank/DDBJ databases">
        <title>A near-complete genome assembly of Cinchona calisaya.</title>
        <authorList>
            <person name="Lian D.C."/>
            <person name="Zhao X.W."/>
            <person name="Wei L."/>
        </authorList>
    </citation>
    <scope>NUCLEOTIDE SEQUENCE [LARGE SCALE GENOMIC DNA]</scope>
    <source>
        <tissue evidence="1">Nenye</tissue>
    </source>
</reference>
<proteinExistence type="predicted"/>
<gene>
    <name evidence="1" type="ORF">ACH5RR_037325</name>
</gene>
<sequence>MLPGTSILGSHPSKQQTSNSIVCQLCSNPGNIASYCPLLQPHHQLAPSASFDPLKSFNALNLSTIESKVPSPHSPRPLYLRNVLHVPQLSHDLLSVCKLCCDNYYNFNFNSSSFSMKDNKTRMPLLYTDSHGDLYPISSTIISPYPRALTARHVPTQVLAGSFNALKFLPIHTCPRLEFVLSLSMLPFLVSLEDHIIKDCASLIDIIRSETKIELGGGADELPKLKKLEL</sequence>
<protein>
    <submittedName>
        <fullName evidence="1">Uncharacterized protein</fullName>
    </submittedName>
</protein>
<dbReference type="AlphaFoldDB" id="A0ABD2Y785"/>
<dbReference type="EMBL" id="JBJUIK010000015">
    <property type="protein sequence ID" value="KAL3502876.1"/>
    <property type="molecule type" value="Genomic_DNA"/>
</dbReference>
<evidence type="ECO:0000313" key="2">
    <source>
        <dbReference type="Proteomes" id="UP001630127"/>
    </source>
</evidence>
<accession>A0ABD2Y785</accession>
<dbReference type="Proteomes" id="UP001630127">
    <property type="component" value="Unassembled WGS sequence"/>
</dbReference>